<feature type="transmembrane region" description="Helical" evidence="8">
    <location>
        <begin position="170"/>
        <end position="193"/>
    </location>
</feature>
<keyword evidence="3" id="KW-1003">Cell membrane</keyword>
<dbReference type="EMBL" id="QZEZ01000001">
    <property type="protein sequence ID" value="RJK98317.1"/>
    <property type="molecule type" value="Genomic_DNA"/>
</dbReference>
<feature type="transmembrane region" description="Helical" evidence="8">
    <location>
        <begin position="20"/>
        <end position="40"/>
    </location>
</feature>
<feature type="transmembrane region" description="Helical" evidence="8">
    <location>
        <begin position="285"/>
        <end position="303"/>
    </location>
</feature>
<dbReference type="PANTHER" id="PTHR23517:SF2">
    <property type="entry name" value="MULTIDRUG RESISTANCE PROTEIN MDTH"/>
    <property type="match status" value="1"/>
</dbReference>
<dbReference type="InterPro" id="IPR036259">
    <property type="entry name" value="MFS_trans_sf"/>
</dbReference>
<feature type="transmembrane region" description="Helical" evidence="8">
    <location>
        <begin position="252"/>
        <end position="273"/>
    </location>
</feature>
<keyword evidence="5 8" id="KW-1133">Transmembrane helix</keyword>
<feature type="transmembrane region" description="Helical" evidence="8">
    <location>
        <begin position="387"/>
        <end position="406"/>
    </location>
</feature>
<feature type="transmembrane region" description="Helical" evidence="8">
    <location>
        <begin position="219"/>
        <end position="240"/>
    </location>
</feature>
<keyword evidence="6 8" id="KW-0472">Membrane</keyword>
<evidence type="ECO:0000256" key="7">
    <source>
        <dbReference type="SAM" id="MobiDB-lite"/>
    </source>
</evidence>
<feature type="domain" description="Major facilitator superfamily (MFS) profile" evidence="9">
    <location>
        <begin position="16"/>
        <end position="411"/>
    </location>
</feature>
<dbReference type="PROSITE" id="PS50850">
    <property type="entry name" value="MFS"/>
    <property type="match status" value="1"/>
</dbReference>
<dbReference type="InterPro" id="IPR011701">
    <property type="entry name" value="MFS"/>
</dbReference>
<evidence type="ECO:0000256" key="4">
    <source>
        <dbReference type="ARBA" id="ARBA00022692"/>
    </source>
</evidence>
<evidence type="ECO:0000313" key="11">
    <source>
        <dbReference type="Proteomes" id="UP000265614"/>
    </source>
</evidence>
<evidence type="ECO:0000256" key="2">
    <source>
        <dbReference type="ARBA" id="ARBA00022448"/>
    </source>
</evidence>
<comment type="subcellular location">
    <subcellularLocation>
        <location evidence="1">Cell membrane</location>
        <topology evidence="1">Multi-pass membrane protein</topology>
    </subcellularLocation>
</comment>
<sequence length="443" mass="44970">MDRWSALALLRRVDPVARLLVLTMLAFNVGFFMVLPFLAVHLGEDLGLAAGTVGLLLGLRTASQQGLFLLGGTLADHLGTRPVVLTGIVVRIAGFVLLGAAQGLGGVVAGVVLVGVAGALFTPAVEAALARTTQERGDGPSRSEVFALNGVCSQVGTLLGPALGTALLLAGFRASCLVAAAVFAGVLAVHLRLLPRDAPAHRGAPVLAGWGEVLRDRPFLLFAAASCGYLATYHQLYLALPLELARSTGSDAAVGPFFVGASLLVVLAQLPLTRWAERRLGTVRSLVLGFIALAAGALLVAAVRQAQPGASGALVAAAGGFVLLLTLGQMLLLPVTRDVVARLAAGRHLGARYGLLSTAGGVAVLASGALVGRAFDAGGAAGPARALPWLLVAALPAAGAVAVALLRRHLRPLPANAAQLHTRRGAWEAAGTTTAAPPRRTPA</sequence>
<evidence type="ECO:0000256" key="3">
    <source>
        <dbReference type="ARBA" id="ARBA00022475"/>
    </source>
</evidence>
<name>A0A3A3Z8S8_9ACTN</name>
<feature type="transmembrane region" description="Helical" evidence="8">
    <location>
        <begin position="353"/>
        <end position="375"/>
    </location>
</feature>
<dbReference type="Gene3D" id="1.20.1250.20">
    <property type="entry name" value="MFS general substrate transporter like domains"/>
    <property type="match status" value="1"/>
</dbReference>
<keyword evidence="2" id="KW-0813">Transport</keyword>
<evidence type="ECO:0000259" key="9">
    <source>
        <dbReference type="PROSITE" id="PS50850"/>
    </source>
</evidence>
<feature type="transmembrane region" description="Helical" evidence="8">
    <location>
        <begin position="107"/>
        <end position="125"/>
    </location>
</feature>
<dbReference type="InterPro" id="IPR020846">
    <property type="entry name" value="MFS_dom"/>
</dbReference>
<proteinExistence type="predicted"/>
<evidence type="ECO:0000256" key="8">
    <source>
        <dbReference type="SAM" id="Phobius"/>
    </source>
</evidence>
<dbReference type="GO" id="GO:0022857">
    <property type="term" value="F:transmembrane transporter activity"/>
    <property type="evidence" value="ECO:0007669"/>
    <property type="project" value="InterPro"/>
</dbReference>
<evidence type="ECO:0000256" key="6">
    <source>
        <dbReference type="ARBA" id="ARBA00023136"/>
    </source>
</evidence>
<feature type="region of interest" description="Disordered" evidence="7">
    <location>
        <begin position="424"/>
        <end position="443"/>
    </location>
</feature>
<dbReference type="GO" id="GO:0005886">
    <property type="term" value="C:plasma membrane"/>
    <property type="evidence" value="ECO:0007669"/>
    <property type="project" value="UniProtKB-SubCell"/>
</dbReference>
<dbReference type="Pfam" id="PF07690">
    <property type="entry name" value="MFS_1"/>
    <property type="match status" value="1"/>
</dbReference>
<dbReference type="Proteomes" id="UP000265614">
    <property type="component" value="Unassembled WGS sequence"/>
</dbReference>
<dbReference type="PANTHER" id="PTHR23517">
    <property type="entry name" value="RESISTANCE PROTEIN MDTM, PUTATIVE-RELATED-RELATED"/>
    <property type="match status" value="1"/>
</dbReference>
<evidence type="ECO:0000256" key="5">
    <source>
        <dbReference type="ARBA" id="ARBA00022989"/>
    </source>
</evidence>
<dbReference type="AlphaFoldDB" id="A0A3A3Z8S8"/>
<comment type="caution">
    <text evidence="10">The sequence shown here is derived from an EMBL/GenBank/DDBJ whole genome shotgun (WGS) entry which is preliminary data.</text>
</comment>
<keyword evidence="4 8" id="KW-0812">Transmembrane</keyword>
<keyword evidence="11" id="KW-1185">Reference proteome</keyword>
<gene>
    <name evidence="10" type="ORF">D5H78_00825</name>
</gene>
<evidence type="ECO:0000256" key="1">
    <source>
        <dbReference type="ARBA" id="ARBA00004651"/>
    </source>
</evidence>
<organism evidence="10 11">
    <name type="scientific">Vallicoccus soli</name>
    <dbReference type="NCBI Taxonomy" id="2339232"/>
    <lineage>
        <taxon>Bacteria</taxon>
        <taxon>Bacillati</taxon>
        <taxon>Actinomycetota</taxon>
        <taxon>Actinomycetes</taxon>
        <taxon>Motilibacterales</taxon>
        <taxon>Vallicoccaceae</taxon>
        <taxon>Vallicoccus</taxon>
    </lineage>
</organism>
<dbReference type="OrthoDB" id="3285778at2"/>
<feature type="transmembrane region" description="Helical" evidence="8">
    <location>
        <begin position="309"/>
        <end position="332"/>
    </location>
</feature>
<protein>
    <submittedName>
        <fullName evidence="10">MFS transporter</fullName>
    </submittedName>
</protein>
<dbReference type="SUPFAM" id="SSF103473">
    <property type="entry name" value="MFS general substrate transporter"/>
    <property type="match status" value="1"/>
</dbReference>
<dbReference type="InterPro" id="IPR050171">
    <property type="entry name" value="MFS_Transporters"/>
</dbReference>
<reference evidence="10 11" key="1">
    <citation type="submission" date="2018-09" db="EMBL/GenBank/DDBJ databases">
        <title>YIM 75000 draft genome.</title>
        <authorList>
            <person name="Tang S."/>
            <person name="Feng Y."/>
        </authorList>
    </citation>
    <scope>NUCLEOTIDE SEQUENCE [LARGE SCALE GENOMIC DNA]</scope>
    <source>
        <strain evidence="10 11">YIM 75000</strain>
    </source>
</reference>
<evidence type="ECO:0000313" key="10">
    <source>
        <dbReference type="EMBL" id="RJK98317.1"/>
    </source>
</evidence>
<feature type="compositionally biased region" description="Low complexity" evidence="7">
    <location>
        <begin position="427"/>
        <end position="443"/>
    </location>
</feature>
<feature type="transmembrane region" description="Helical" evidence="8">
    <location>
        <begin position="82"/>
        <end position="101"/>
    </location>
</feature>
<accession>A0A3A3Z8S8</accession>